<sequence length="237" mass="26788">IACGLSYLHEKKVVHGDLKGDNILITNFGRAAIADFGLARKVSESDTLRLTSLSTSHHVKGSTRWMAPECLLENGVHTYHSDIYAFGCVCYEVFTGKIPFYEFPQEISVVIRLNEGRRPSRPVNSRLNDNMWAFMQECWRQEPDSRPPTNILSGRILSAANRQTINPGSNWDDSLPSLLRRNIRYPEICPSGSPVDAFLFGKNPLGLIDMLPRCALHLWNLFVNSNISQKRATLRSR</sequence>
<dbReference type="Gene3D" id="1.10.510.10">
    <property type="entry name" value="Transferase(Phosphotransferase) domain 1"/>
    <property type="match status" value="1"/>
</dbReference>
<gene>
    <name evidence="2" type="ORF">K435DRAFT_650145</name>
</gene>
<dbReference type="InterPro" id="IPR050122">
    <property type="entry name" value="RTK"/>
</dbReference>
<dbReference type="SUPFAM" id="SSF56112">
    <property type="entry name" value="Protein kinase-like (PK-like)"/>
    <property type="match status" value="1"/>
</dbReference>
<dbReference type="GO" id="GO:0043235">
    <property type="term" value="C:receptor complex"/>
    <property type="evidence" value="ECO:0007669"/>
    <property type="project" value="TreeGrafter"/>
</dbReference>
<dbReference type="AlphaFoldDB" id="A0A4S8MLZ1"/>
<accession>A0A4S8MLZ1</accession>
<feature type="non-terminal residue" evidence="2">
    <location>
        <position position="1"/>
    </location>
</feature>
<keyword evidence="2" id="KW-0418">Kinase</keyword>
<protein>
    <submittedName>
        <fullName evidence="2">Kinase-like protein</fullName>
    </submittedName>
</protein>
<dbReference type="OrthoDB" id="4062651at2759"/>
<organism evidence="2 3">
    <name type="scientific">Dendrothele bispora (strain CBS 962.96)</name>
    <dbReference type="NCBI Taxonomy" id="1314807"/>
    <lineage>
        <taxon>Eukaryota</taxon>
        <taxon>Fungi</taxon>
        <taxon>Dikarya</taxon>
        <taxon>Basidiomycota</taxon>
        <taxon>Agaricomycotina</taxon>
        <taxon>Agaricomycetes</taxon>
        <taxon>Agaricomycetidae</taxon>
        <taxon>Agaricales</taxon>
        <taxon>Agaricales incertae sedis</taxon>
        <taxon>Dendrothele</taxon>
    </lineage>
</organism>
<evidence type="ECO:0000313" key="2">
    <source>
        <dbReference type="EMBL" id="THV03920.1"/>
    </source>
</evidence>
<dbReference type="PROSITE" id="PS00108">
    <property type="entry name" value="PROTEIN_KINASE_ST"/>
    <property type="match status" value="1"/>
</dbReference>
<evidence type="ECO:0000259" key="1">
    <source>
        <dbReference type="PROSITE" id="PS50011"/>
    </source>
</evidence>
<dbReference type="InterPro" id="IPR011009">
    <property type="entry name" value="Kinase-like_dom_sf"/>
</dbReference>
<dbReference type="Proteomes" id="UP000297245">
    <property type="component" value="Unassembled WGS sequence"/>
</dbReference>
<dbReference type="GO" id="GO:0007169">
    <property type="term" value="P:cell surface receptor protein tyrosine kinase signaling pathway"/>
    <property type="evidence" value="ECO:0007669"/>
    <property type="project" value="TreeGrafter"/>
</dbReference>
<dbReference type="PANTHER" id="PTHR24416:SF611">
    <property type="entry name" value="TYROSINE-PROTEIN KINASE TRANSMEMBRANE RECEPTOR ROR"/>
    <property type="match status" value="1"/>
</dbReference>
<dbReference type="PROSITE" id="PS50011">
    <property type="entry name" value="PROTEIN_KINASE_DOM"/>
    <property type="match status" value="1"/>
</dbReference>
<dbReference type="PRINTS" id="PR00109">
    <property type="entry name" value="TYRKINASE"/>
</dbReference>
<dbReference type="PANTHER" id="PTHR24416">
    <property type="entry name" value="TYROSINE-PROTEIN KINASE RECEPTOR"/>
    <property type="match status" value="1"/>
</dbReference>
<dbReference type="GO" id="GO:0005524">
    <property type="term" value="F:ATP binding"/>
    <property type="evidence" value="ECO:0007669"/>
    <property type="project" value="InterPro"/>
</dbReference>
<dbReference type="InterPro" id="IPR008271">
    <property type="entry name" value="Ser/Thr_kinase_AS"/>
</dbReference>
<dbReference type="SMART" id="SM00220">
    <property type="entry name" value="S_TKc"/>
    <property type="match status" value="1"/>
</dbReference>
<name>A0A4S8MLZ1_DENBC</name>
<dbReference type="GO" id="GO:0005886">
    <property type="term" value="C:plasma membrane"/>
    <property type="evidence" value="ECO:0007669"/>
    <property type="project" value="TreeGrafter"/>
</dbReference>
<evidence type="ECO:0000313" key="3">
    <source>
        <dbReference type="Proteomes" id="UP000297245"/>
    </source>
</evidence>
<dbReference type="EMBL" id="ML179061">
    <property type="protein sequence ID" value="THV03920.1"/>
    <property type="molecule type" value="Genomic_DNA"/>
</dbReference>
<dbReference type="InterPro" id="IPR001245">
    <property type="entry name" value="Ser-Thr/Tyr_kinase_cat_dom"/>
</dbReference>
<keyword evidence="3" id="KW-1185">Reference proteome</keyword>
<dbReference type="GO" id="GO:0004714">
    <property type="term" value="F:transmembrane receptor protein tyrosine kinase activity"/>
    <property type="evidence" value="ECO:0007669"/>
    <property type="project" value="TreeGrafter"/>
</dbReference>
<dbReference type="InterPro" id="IPR000719">
    <property type="entry name" value="Prot_kinase_dom"/>
</dbReference>
<feature type="domain" description="Protein kinase" evidence="1">
    <location>
        <begin position="1"/>
        <end position="165"/>
    </location>
</feature>
<dbReference type="Pfam" id="PF07714">
    <property type="entry name" value="PK_Tyr_Ser-Thr"/>
    <property type="match status" value="1"/>
</dbReference>
<keyword evidence="2" id="KW-0808">Transferase</keyword>
<proteinExistence type="predicted"/>
<reference evidence="2 3" key="1">
    <citation type="journal article" date="2019" name="Nat. Ecol. Evol.">
        <title>Megaphylogeny resolves global patterns of mushroom evolution.</title>
        <authorList>
            <person name="Varga T."/>
            <person name="Krizsan K."/>
            <person name="Foldi C."/>
            <person name="Dima B."/>
            <person name="Sanchez-Garcia M."/>
            <person name="Sanchez-Ramirez S."/>
            <person name="Szollosi G.J."/>
            <person name="Szarkandi J.G."/>
            <person name="Papp V."/>
            <person name="Albert L."/>
            <person name="Andreopoulos W."/>
            <person name="Angelini C."/>
            <person name="Antonin V."/>
            <person name="Barry K.W."/>
            <person name="Bougher N.L."/>
            <person name="Buchanan P."/>
            <person name="Buyck B."/>
            <person name="Bense V."/>
            <person name="Catcheside P."/>
            <person name="Chovatia M."/>
            <person name="Cooper J."/>
            <person name="Damon W."/>
            <person name="Desjardin D."/>
            <person name="Finy P."/>
            <person name="Geml J."/>
            <person name="Haridas S."/>
            <person name="Hughes K."/>
            <person name="Justo A."/>
            <person name="Karasinski D."/>
            <person name="Kautmanova I."/>
            <person name="Kiss B."/>
            <person name="Kocsube S."/>
            <person name="Kotiranta H."/>
            <person name="LaButti K.M."/>
            <person name="Lechner B.E."/>
            <person name="Liimatainen K."/>
            <person name="Lipzen A."/>
            <person name="Lukacs Z."/>
            <person name="Mihaltcheva S."/>
            <person name="Morgado L.N."/>
            <person name="Niskanen T."/>
            <person name="Noordeloos M.E."/>
            <person name="Ohm R.A."/>
            <person name="Ortiz-Santana B."/>
            <person name="Ovrebo C."/>
            <person name="Racz N."/>
            <person name="Riley R."/>
            <person name="Savchenko A."/>
            <person name="Shiryaev A."/>
            <person name="Soop K."/>
            <person name="Spirin V."/>
            <person name="Szebenyi C."/>
            <person name="Tomsovsky M."/>
            <person name="Tulloss R.E."/>
            <person name="Uehling J."/>
            <person name="Grigoriev I.V."/>
            <person name="Vagvolgyi C."/>
            <person name="Papp T."/>
            <person name="Martin F.M."/>
            <person name="Miettinen O."/>
            <person name="Hibbett D.S."/>
            <person name="Nagy L.G."/>
        </authorList>
    </citation>
    <scope>NUCLEOTIDE SEQUENCE [LARGE SCALE GENOMIC DNA]</scope>
    <source>
        <strain evidence="2 3">CBS 962.96</strain>
    </source>
</reference>